<dbReference type="NCBIfam" id="NF003465">
    <property type="entry name" value="PRK05089.1"/>
    <property type="match status" value="1"/>
</dbReference>
<evidence type="ECO:0000313" key="11">
    <source>
        <dbReference type="EMBL" id="MDO6422715.1"/>
    </source>
</evidence>
<accession>A0AAW7X4H5</accession>
<dbReference type="PANTHER" id="PTHR21320">
    <property type="entry name" value="CYTOCHROME C OXIDASE ASSEMBLY PROTEIN COX11-RELATED"/>
    <property type="match status" value="1"/>
</dbReference>
<dbReference type="InterPro" id="IPR023471">
    <property type="entry name" value="CtaG/Cox11_dom_sf"/>
</dbReference>
<dbReference type="Pfam" id="PF04442">
    <property type="entry name" value="CtaG_Cox11"/>
    <property type="match status" value="1"/>
</dbReference>
<evidence type="ECO:0000256" key="7">
    <source>
        <dbReference type="ARBA" id="ARBA00022989"/>
    </source>
</evidence>
<name>A0AAW7X4H5_9GAMM</name>
<keyword evidence="9 10" id="KW-0472">Membrane</keyword>
<reference evidence="11" key="1">
    <citation type="submission" date="2023-07" db="EMBL/GenBank/DDBJ databases">
        <title>Genome content predicts the carbon catabolic preferences of heterotrophic bacteria.</title>
        <authorList>
            <person name="Gralka M."/>
        </authorList>
    </citation>
    <scope>NUCLEOTIDE SEQUENCE</scope>
    <source>
        <strain evidence="11">I3M17_2</strain>
    </source>
</reference>
<dbReference type="InterPro" id="IPR007533">
    <property type="entry name" value="Cyt_c_oxidase_assmbl_CtaG"/>
</dbReference>
<organism evidence="11 12">
    <name type="scientific">Saccharophagus degradans</name>
    <dbReference type="NCBI Taxonomy" id="86304"/>
    <lineage>
        <taxon>Bacteria</taxon>
        <taxon>Pseudomonadati</taxon>
        <taxon>Pseudomonadota</taxon>
        <taxon>Gammaproteobacteria</taxon>
        <taxon>Cellvibrionales</taxon>
        <taxon>Cellvibrionaceae</taxon>
        <taxon>Saccharophagus</taxon>
    </lineage>
</organism>
<keyword evidence="7 10" id="KW-1133">Transmembrane helix</keyword>
<evidence type="ECO:0000256" key="3">
    <source>
        <dbReference type="ARBA" id="ARBA00009620"/>
    </source>
</evidence>
<dbReference type="RefSeq" id="WP_280946623.1">
    <property type="nucleotide sequence ID" value="NZ_CP123764.1"/>
</dbReference>
<comment type="similarity">
    <text evidence="3">Belongs to the COX11/CtaG family.</text>
</comment>
<evidence type="ECO:0000256" key="9">
    <source>
        <dbReference type="ARBA" id="ARBA00023136"/>
    </source>
</evidence>
<evidence type="ECO:0000256" key="4">
    <source>
        <dbReference type="ARBA" id="ARBA00015384"/>
    </source>
</evidence>
<proteinExistence type="inferred from homology"/>
<gene>
    <name evidence="11" type="ORF">Q4521_09535</name>
</gene>
<dbReference type="Proteomes" id="UP001169760">
    <property type="component" value="Unassembled WGS sequence"/>
</dbReference>
<keyword evidence="5 10" id="KW-0812">Transmembrane</keyword>
<evidence type="ECO:0000256" key="10">
    <source>
        <dbReference type="SAM" id="Phobius"/>
    </source>
</evidence>
<dbReference type="Gene3D" id="2.60.370.10">
    <property type="entry name" value="Ctag/Cox11"/>
    <property type="match status" value="1"/>
</dbReference>
<dbReference type="GO" id="GO:0005507">
    <property type="term" value="F:copper ion binding"/>
    <property type="evidence" value="ECO:0007669"/>
    <property type="project" value="InterPro"/>
</dbReference>
<dbReference type="GO" id="GO:0005886">
    <property type="term" value="C:plasma membrane"/>
    <property type="evidence" value="ECO:0007669"/>
    <property type="project" value="UniProtKB-SubCell"/>
</dbReference>
<keyword evidence="6" id="KW-0735">Signal-anchor</keyword>
<evidence type="ECO:0000256" key="5">
    <source>
        <dbReference type="ARBA" id="ARBA00022692"/>
    </source>
</evidence>
<dbReference type="SUPFAM" id="SSF110111">
    <property type="entry name" value="Ctag/Cox11"/>
    <property type="match status" value="1"/>
</dbReference>
<dbReference type="AlphaFoldDB" id="A0AAW7X4H5"/>
<dbReference type="PANTHER" id="PTHR21320:SF3">
    <property type="entry name" value="CYTOCHROME C OXIDASE ASSEMBLY PROTEIN COX11, MITOCHONDRIAL-RELATED"/>
    <property type="match status" value="1"/>
</dbReference>
<sequence length="207" mass="22953">MSQSEDKKAVTLTSFKLVIFAIAMFAFCMWVLPPLYTLFCEVTGLNGKTKGQYQATEVQVDTSRLVKVQFVATKNENMPWAFAPAERILEVHPGQAVTTHFVASNPTENIMVGQAVPSMVPHNATDFFHKTECFCFNQQALAAGETAELGLQFIVDQEIPKGVNTIILSYTLFDVTENSKDIVEQKRQELTTATQAAAELITNNIKL</sequence>
<dbReference type="PIRSF" id="PIRSF005413">
    <property type="entry name" value="COX11"/>
    <property type="match status" value="1"/>
</dbReference>
<evidence type="ECO:0000256" key="6">
    <source>
        <dbReference type="ARBA" id="ARBA00022968"/>
    </source>
</evidence>
<comment type="subcellular location">
    <subcellularLocation>
        <location evidence="2">Cell inner membrane</location>
        <topology evidence="2">Single-pass type II membrane protein</topology>
        <orientation evidence="2">Periplasmic side</orientation>
    </subcellularLocation>
</comment>
<comment type="function">
    <text evidence="1">Exerts its effect at some terminal stage of cytochrome c oxidase synthesis, probably by being involved in the insertion of the copper B into subunit I.</text>
</comment>
<feature type="transmembrane region" description="Helical" evidence="10">
    <location>
        <begin position="12"/>
        <end position="32"/>
    </location>
</feature>
<evidence type="ECO:0000256" key="2">
    <source>
        <dbReference type="ARBA" id="ARBA00004382"/>
    </source>
</evidence>
<protein>
    <recommendedName>
        <fullName evidence="4">Cytochrome c oxidase assembly protein CtaG</fullName>
    </recommendedName>
</protein>
<dbReference type="EMBL" id="JAUOPB010000006">
    <property type="protein sequence ID" value="MDO6422715.1"/>
    <property type="molecule type" value="Genomic_DNA"/>
</dbReference>
<keyword evidence="8" id="KW-0186">Copper</keyword>
<evidence type="ECO:0000256" key="8">
    <source>
        <dbReference type="ARBA" id="ARBA00023008"/>
    </source>
</evidence>
<evidence type="ECO:0000313" key="12">
    <source>
        <dbReference type="Proteomes" id="UP001169760"/>
    </source>
</evidence>
<comment type="caution">
    <text evidence="11">The sequence shown here is derived from an EMBL/GenBank/DDBJ whole genome shotgun (WGS) entry which is preliminary data.</text>
</comment>
<evidence type="ECO:0000256" key="1">
    <source>
        <dbReference type="ARBA" id="ARBA00004007"/>
    </source>
</evidence>